<comment type="catalytic activity">
    <reaction evidence="1">
        <text>[(1-&gt;4)-alpha-D-glucosyl](n) + ADP-alpha-D-glucose = [(1-&gt;4)-alpha-D-glucosyl](n+1) + ADP + H(+)</text>
        <dbReference type="Rhea" id="RHEA:18189"/>
        <dbReference type="Rhea" id="RHEA-COMP:9584"/>
        <dbReference type="Rhea" id="RHEA-COMP:9587"/>
        <dbReference type="ChEBI" id="CHEBI:15378"/>
        <dbReference type="ChEBI" id="CHEBI:15444"/>
        <dbReference type="ChEBI" id="CHEBI:57498"/>
        <dbReference type="ChEBI" id="CHEBI:456216"/>
        <dbReference type="EC" id="2.4.1.21"/>
    </reaction>
</comment>
<name>A0A6P8CPC4_PUNGR</name>
<dbReference type="EC" id="2.4.1.21" evidence="3"/>
<evidence type="ECO:0000256" key="2">
    <source>
        <dbReference type="ARBA" id="ARBA00004727"/>
    </source>
</evidence>
<keyword evidence="6" id="KW-0750">Starch biosynthesis</keyword>
<keyword evidence="4" id="KW-0328">Glycosyltransferase</keyword>
<dbReference type="Proteomes" id="UP000515151">
    <property type="component" value="Chromosome 3"/>
</dbReference>
<dbReference type="Pfam" id="PF08323">
    <property type="entry name" value="Glyco_transf_5"/>
    <property type="match status" value="1"/>
</dbReference>
<evidence type="ECO:0000313" key="9">
    <source>
        <dbReference type="Proteomes" id="UP000515151"/>
    </source>
</evidence>
<dbReference type="Gene3D" id="3.40.50.2000">
    <property type="entry name" value="Glycogen Phosphorylase B"/>
    <property type="match status" value="2"/>
</dbReference>
<evidence type="ECO:0000256" key="6">
    <source>
        <dbReference type="ARBA" id="ARBA00022922"/>
    </source>
</evidence>
<reference evidence="10" key="2">
    <citation type="submission" date="2025-08" db="UniProtKB">
        <authorList>
            <consortium name="RefSeq"/>
        </authorList>
    </citation>
    <scope>IDENTIFICATION</scope>
    <source>
        <tissue evidence="10">Leaf</tissue>
    </source>
</reference>
<keyword evidence="9" id="KW-1185">Reference proteome</keyword>
<dbReference type="OrthoDB" id="2018403at2759"/>
<feature type="compositionally biased region" description="Basic and acidic residues" evidence="7">
    <location>
        <begin position="54"/>
        <end position="69"/>
    </location>
</feature>
<dbReference type="RefSeq" id="XP_031385465.1">
    <property type="nucleotide sequence ID" value="XM_031529605.1"/>
</dbReference>
<dbReference type="InterPro" id="IPR013534">
    <property type="entry name" value="Starch_synth_cat_dom"/>
</dbReference>
<dbReference type="AlphaFoldDB" id="A0A6P8CPC4"/>
<evidence type="ECO:0000313" key="10">
    <source>
        <dbReference type="RefSeq" id="XP_031385465.1"/>
    </source>
</evidence>
<evidence type="ECO:0000256" key="7">
    <source>
        <dbReference type="SAM" id="MobiDB-lite"/>
    </source>
</evidence>
<gene>
    <name evidence="10" type="primary">LOC116199297</name>
</gene>
<proteinExistence type="predicted"/>
<evidence type="ECO:0000256" key="3">
    <source>
        <dbReference type="ARBA" id="ARBA00012588"/>
    </source>
</evidence>
<dbReference type="GeneID" id="116199297"/>
<protein>
    <recommendedName>
        <fullName evidence="3">starch synthase</fullName>
        <ecNumber evidence="3">2.4.1.21</ecNumber>
    </recommendedName>
</protein>
<feature type="domain" description="Starch synthase catalytic" evidence="8">
    <location>
        <begin position="208"/>
        <end position="447"/>
    </location>
</feature>
<accession>A0A6P8CPC4</accession>
<dbReference type="PANTHER" id="PTHR46083">
    <property type="match status" value="1"/>
</dbReference>
<dbReference type="GO" id="GO:0009011">
    <property type="term" value="F:alpha-1,4-glucan glucosyltransferase (ADP-glucose donor) activity"/>
    <property type="evidence" value="ECO:0007669"/>
    <property type="project" value="UniProtKB-EC"/>
</dbReference>
<evidence type="ECO:0000259" key="8">
    <source>
        <dbReference type="Pfam" id="PF08323"/>
    </source>
</evidence>
<sequence length="689" mass="78182">MEALMINAVTPSLARFPSRRVPAQSHQRPSNVFALCCWRKDGETNEISGTPLHMELENRGDGDPSEERFQPSNVESEAKQKDIWGLFKEAQQNILYLNKQRIKALEELDRAYREKQLLLDKIEQLEAKKQAGVGRDNLSICWELLLRIDSMVLTGLVNVEEASNLRKLIMESRAITADIFSGILDKRHAELLAEVRNFANGSRRKGFHIVHICTEMEPLVSIGSLASYVTGLSRALQRKGHMVEVILPKYASLDLDKVEGLREIKAESYSYFNGQLRGNRIWTGVIYGIGVTFIEPLYYSSFFNRDRVYGYSDDFERFIYFSRASLDYLVKSGKKPDVIHVHNWETSVVGPLFWDIFVKQGLESTRIVLTCHDLQSQCLEQPDKLALCGLDPAQLHRPDRLQDNAKASLVNLLKGGVVYSNKVVIVSSFHSKGRIIRDFSHGLEPTLAIHKEKLLVTPPGFDNSKWDPFTDRFLPKTYSADNMEGKVVCKVALQQQVTLPANASVALVGCILEEVSDIDLKALKKIIWGNTKKNVQFIFTRMGKMQSPDKVLESFVEEVKDKNVRFINRDDEALLHLICAGSDIILCPQHDPVHQVPLKALKYGAAPIALIADDDRFRHFVDHEYETSKYSRFIPSTFGNMSISQAIDEMISNPSKWKRNIAEAMEKDFSWDAECSNVHISAYEAVKNL</sequence>
<organism evidence="9 10">
    <name type="scientific">Punica granatum</name>
    <name type="common">Pomegranate</name>
    <dbReference type="NCBI Taxonomy" id="22663"/>
    <lineage>
        <taxon>Eukaryota</taxon>
        <taxon>Viridiplantae</taxon>
        <taxon>Streptophyta</taxon>
        <taxon>Embryophyta</taxon>
        <taxon>Tracheophyta</taxon>
        <taxon>Spermatophyta</taxon>
        <taxon>Magnoliopsida</taxon>
        <taxon>eudicotyledons</taxon>
        <taxon>Gunneridae</taxon>
        <taxon>Pentapetalae</taxon>
        <taxon>rosids</taxon>
        <taxon>malvids</taxon>
        <taxon>Myrtales</taxon>
        <taxon>Lythraceae</taxon>
        <taxon>Punica</taxon>
    </lineage>
</organism>
<dbReference type="UniPathway" id="UPA00152"/>
<dbReference type="SUPFAM" id="SSF53756">
    <property type="entry name" value="UDP-Glycosyltransferase/glycogen phosphorylase"/>
    <property type="match status" value="1"/>
</dbReference>
<keyword evidence="5" id="KW-0808">Transferase</keyword>
<feature type="region of interest" description="Disordered" evidence="7">
    <location>
        <begin position="51"/>
        <end position="74"/>
    </location>
</feature>
<dbReference type="PANTHER" id="PTHR46083:SF3">
    <property type="entry name" value="UDP-GLYCOSYLTRANSFERASE SUPERFAMILY PROTEIN"/>
    <property type="match status" value="1"/>
</dbReference>
<dbReference type="GO" id="GO:0019252">
    <property type="term" value="P:starch biosynthetic process"/>
    <property type="evidence" value="ECO:0007669"/>
    <property type="project" value="UniProtKB-UniPathway"/>
</dbReference>
<evidence type="ECO:0000256" key="1">
    <source>
        <dbReference type="ARBA" id="ARBA00001478"/>
    </source>
</evidence>
<comment type="pathway">
    <text evidence="2">Glycan biosynthesis; starch biosynthesis.</text>
</comment>
<evidence type="ECO:0000256" key="5">
    <source>
        <dbReference type="ARBA" id="ARBA00022679"/>
    </source>
</evidence>
<reference evidence="9" key="1">
    <citation type="journal article" date="2020" name="Plant Biotechnol. J.">
        <title>The pomegranate (Punica granatum L.) draft genome dissects genetic divergence between soft- and hard-seeded cultivars.</title>
        <authorList>
            <person name="Luo X."/>
            <person name="Li H."/>
            <person name="Wu Z."/>
            <person name="Yao W."/>
            <person name="Zhao P."/>
            <person name="Cao D."/>
            <person name="Yu H."/>
            <person name="Li K."/>
            <person name="Poudel K."/>
            <person name="Zhao D."/>
            <person name="Zhang F."/>
            <person name="Xia X."/>
            <person name="Chen L."/>
            <person name="Wang Q."/>
            <person name="Jing D."/>
            <person name="Cao S."/>
        </authorList>
    </citation>
    <scope>NUCLEOTIDE SEQUENCE [LARGE SCALE GENOMIC DNA]</scope>
    <source>
        <strain evidence="9">cv. Tunisia</strain>
    </source>
</reference>
<evidence type="ECO:0000256" key="4">
    <source>
        <dbReference type="ARBA" id="ARBA00022676"/>
    </source>
</evidence>